<comment type="catalytic activity">
    <reaction evidence="2">
        <text>4-amino-2-methyl-5-(phosphooxymethyl)pyrimidine + ATP = 4-amino-2-methyl-5-(diphosphooxymethyl)pyrimidine + ADP</text>
        <dbReference type="Rhea" id="RHEA:19893"/>
        <dbReference type="ChEBI" id="CHEBI:30616"/>
        <dbReference type="ChEBI" id="CHEBI:57841"/>
        <dbReference type="ChEBI" id="CHEBI:58354"/>
        <dbReference type="ChEBI" id="CHEBI:456216"/>
        <dbReference type="EC" id="2.7.4.7"/>
    </reaction>
</comment>
<dbReference type="InterPro" id="IPR013749">
    <property type="entry name" value="PM/HMP-P_kinase-1"/>
</dbReference>
<dbReference type="Proteomes" id="UP000288675">
    <property type="component" value="Chromosome"/>
</dbReference>
<dbReference type="PANTHER" id="PTHR20858">
    <property type="entry name" value="PHOSPHOMETHYLPYRIMIDINE KINASE"/>
    <property type="match status" value="1"/>
</dbReference>
<dbReference type="EC" id="2.7.1.49" evidence="5"/>
<evidence type="ECO:0000256" key="3">
    <source>
        <dbReference type="ARBA" id="ARBA00004769"/>
    </source>
</evidence>
<dbReference type="Pfam" id="PF08543">
    <property type="entry name" value="Phos_pyr_kin"/>
    <property type="match status" value="1"/>
</dbReference>
<keyword evidence="8 18" id="KW-0808">Transferase</keyword>
<dbReference type="EMBL" id="CP035232">
    <property type="protein sequence ID" value="QAT64638.1"/>
    <property type="molecule type" value="Genomic_DNA"/>
</dbReference>
<dbReference type="PANTHER" id="PTHR20858:SF17">
    <property type="entry name" value="HYDROXYMETHYLPYRIMIDINE_PHOSPHOMETHYLPYRIMIDINE KINASE THI20-RELATED"/>
    <property type="match status" value="1"/>
</dbReference>
<keyword evidence="10 17" id="KW-0418">Kinase</keyword>
<dbReference type="OrthoDB" id="9810880at2"/>
<reference evidence="17 20" key="1">
    <citation type="journal article" date="2015" name="Int. J. Syst. Evol. Microbiol.">
        <title>Bacillus glycinifermentans sp. nov., isolated from fermented soybean paste.</title>
        <authorList>
            <person name="Kim S.J."/>
            <person name="Dunlap C.A."/>
            <person name="Kwon S.W."/>
            <person name="Rooney A.P."/>
        </authorList>
    </citation>
    <scope>NUCLEOTIDE SEQUENCE [LARGE SCALE GENOMIC DNA]</scope>
    <source>
        <strain evidence="17 20">GO-13</strain>
    </source>
</reference>
<keyword evidence="11" id="KW-0067">ATP-binding</keyword>
<evidence type="ECO:0000313" key="22">
    <source>
        <dbReference type="Proteomes" id="UP001341297"/>
    </source>
</evidence>
<comment type="catalytic activity">
    <reaction evidence="1">
        <text>4-amino-5-hydroxymethyl-2-methylpyrimidine + ATP = 4-amino-2-methyl-5-(phosphooxymethyl)pyrimidine + ADP + H(+)</text>
        <dbReference type="Rhea" id="RHEA:23096"/>
        <dbReference type="ChEBI" id="CHEBI:15378"/>
        <dbReference type="ChEBI" id="CHEBI:16892"/>
        <dbReference type="ChEBI" id="CHEBI:30616"/>
        <dbReference type="ChEBI" id="CHEBI:58354"/>
        <dbReference type="ChEBI" id="CHEBI:456216"/>
        <dbReference type="EC" id="2.7.1.49"/>
    </reaction>
</comment>
<keyword evidence="22" id="KW-1185">Reference proteome</keyword>
<evidence type="ECO:0000256" key="7">
    <source>
        <dbReference type="ARBA" id="ARBA00019161"/>
    </source>
</evidence>
<organism evidence="17 20">
    <name type="scientific">Bacillus glycinifermentans</name>
    <dbReference type="NCBI Taxonomy" id="1664069"/>
    <lineage>
        <taxon>Bacteria</taxon>
        <taxon>Bacillati</taxon>
        <taxon>Bacillota</taxon>
        <taxon>Bacilli</taxon>
        <taxon>Bacillales</taxon>
        <taxon>Bacillaceae</taxon>
        <taxon>Bacillus</taxon>
    </lineage>
</organism>
<evidence type="ECO:0000313" key="20">
    <source>
        <dbReference type="Proteomes" id="UP000036168"/>
    </source>
</evidence>
<dbReference type="GO" id="GO:0008902">
    <property type="term" value="F:hydroxymethylpyrimidine kinase activity"/>
    <property type="evidence" value="ECO:0007669"/>
    <property type="project" value="UniProtKB-EC"/>
</dbReference>
<feature type="domain" description="Pyridoxamine kinase/Phosphomethylpyrimidine kinase" evidence="16">
    <location>
        <begin position="13"/>
        <end position="258"/>
    </location>
</feature>
<dbReference type="Proteomes" id="UP001341297">
    <property type="component" value="Unassembled WGS sequence"/>
</dbReference>
<dbReference type="FunFam" id="3.40.1190.20:FF:000003">
    <property type="entry name" value="Phosphomethylpyrimidine kinase ThiD"/>
    <property type="match status" value="1"/>
</dbReference>
<dbReference type="Gene3D" id="3.40.1190.20">
    <property type="match status" value="1"/>
</dbReference>
<dbReference type="STRING" id="1664069.BGLY_1284"/>
<dbReference type="RefSeq" id="WP_046131191.1">
    <property type="nucleotide sequence ID" value="NZ_CP023481.1"/>
</dbReference>
<dbReference type="InterPro" id="IPR029056">
    <property type="entry name" value="Ribokinase-like"/>
</dbReference>
<evidence type="ECO:0000256" key="13">
    <source>
        <dbReference type="ARBA" id="ARBA00037917"/>
    </source>
</evidence>
<reference evidence="17" key="2">
    <citation type="submission" date="2015-10" db="EMBL/GenBank/DDBJ databases">
        <authorList>
            <person name="Dunlap C."/>
        </authorList>
    </citation>
    <scope>NUCLEOTIDE SEQUENCE</scope>
    <source>
        <strain evidence="17">GO-13</strain>
    </source>
</reference>
<evidence type="ECO:0000256" key="10">
    <source>
        <dbReference type="ARBA" id="ARBA00022777"/>
    </source>
</evidence>
<accession>A0A0T6BNP8</accession>
<dbReference type="GO" id="GO:0005829">
    <property type="term" value="C:cytosol"/>
    <property type="evidence" value="ECO:0007669"/>
    <property type="project" value="TreeGrafter"/>
</dbReference>
<dbReference type="GO" id="GO:0008972">
    <property type="term" value="F:phosphomethylpyrimidine kinase activity"/>
    <property type="evidence" value="ECO:0007669"/>
    <property type="project" value="UniProtKB-EC"/>
</dbReference>
<evidence type="ECO:0000256" key="5">
    <source>
        <dbReference type="ARBA" id="ARBA00012135"/>
    </source>
</evidence>
<dbReference type="PATRIC" id="fig|1664069.6.peg.1352"/>
<evidence type="ECO:0000256" key="6">
    <source>
        <dbReference type="ARBA" id="ARBA00012963"/>
    </source>
</evidence>
<dbReference type="EMBL" id="LECW02000022">
    <property type="protein sequence ID" value="KRT93279.1"/>
    <property type="molecule type" value="Genomic_DNA"/>
</dbReference>
<comment type="pathway">
    <text evidence="13">Cofactor biosynthesis; thiamine diphosphate biosynthesis; 4-amino-2-methyl-5-diphosphomethylpyrimidine from 5-amino-1-(5-phospho-D-ribosyl)imidazole: step 2/3.</text>
</comment>
<reference evidence="19 21" key="3">
    <citation type="submission" date="2019-01" db="EMBL/GenBank/DDBJ databases">
        <title>Genome sequence of Bacillus glycinifermentans SRCM103574.</title>
        <authorList>
            <person name="Kong H.-J."/>
            <person name="Jeong S.-Y."/>
            <person name="Jeong D.-Y."/>
        </authorList>
    </citation>
    <scope>NUCLEOTIDE SEQUENCE [LARGE SCALE GENOMIC DNA]</scope>
    <source>
        <strain evidence="19 21">SRCM103574</strain>
    </source>
</reference>
<dbReference type="AlphaFoldDB" id="A0A0T6BNP8"/>
<dbReference type="EC" id="2.7.4.7" evidence="6"/>
<evidence type="ECO:0000256" key="4">
    <source>
        <dbReference type="ARBA" id="ARBA00009879"/>
    </source>
</evidence>
<evidence type="ECO:0000259" key="16">
    <source>
        <dbReference type="Pfam" id="PF08543"/>
    </source>
</evidence>
<evidence type="ECO:0000256" key="1">
    <source>
        <dbReference type="ARBA" id="ARBA00000151"/>
    </source>
</evidence>
<evidence type="ECO:0000313" key="17">
    <source>
        <dbReference type="EMBL" id="KRT93279.1"/>
    </source>
</evidence>
<sequence>MSIRKALTIAGSDSGGGAGIQADIKTFQELGVFGMSALTAVTAQNTQGVHSVFPMSPGELGKQIEAVALDLRPDAIKTGMLWSAEMIEEIVQQLEEHDLKVVIVDPVMIAKGGASLLNDEAVETLKRRLLPRAFAATPNIPEAEVLTGRRIQTMDDRKKAAEDLHKLGVRYPIIKGGHLPEKKTVTDLLFDGETFIEITNPFIETKHTHGTGCTFSAALTAQIAKGSDIHEAFEIAESFVHMAVANGLNIGSGHGPTNHFAYKQRSMREG</sequence>
<gene>
    <name evidence="18" type="primary">thiD</name>
    <name evidence="17" type="ORF">AB447_220250</name>
    <name evidence="19" type="ORF">EQZ20_06775</name>
    <name evidence="18" type="ORF">P8828_22585</name>
</gene>
<evidence type="ECO:0000256" key="9">
    <source>
        <dbReference type="ARBA" id="ARBA00022741"/>
    </source>
</evidence>
<evidence type="ECO:0000256" key="15">
    <source>
        <dbReference type="ARBA" id="ARBA00043176"/>
    </source>
</evidence>
<dbReference type="KEGG" id="bgy:BGLY_1284"/>
<evidence type="ECO:0000256" key="12">
    <source>
        <dbReference type="ARBA" id="ARBA00022977"/>
    </source>
</evidence>
<dbReference type="EMBL" id="JARRTL010000034">
    <property type="protein sequence ID" value="MEC0487537.1"/>
    <property type="molecule type" value="Genomic_DNA"/>
</dbReference>
<keyword evidence="12" id="KW-0784">Thiamine biosynthesis</keyword>
<dbReference type="GO" id="GO:0005524">
    <property type="term" value="F:ATP binding"/>
    <property type="evidence" value="ECO:0007669"/>
    <property type="project" value="UniProtKB-KW"/>
</dbReference>
<evidence type="ECO:0000256" key="14">
    <source>
        <dbReference type="ARBA" id="ARBA00042102"/>
    </source>
</evidence>
<protein>
    <recommendedName>
        <fullName evidence="7">Hydroxymethylpyrimidine/phosphomethylpyrimidine kinase</fullName>
        <ecNumber evidence="5">2.7.1.49</ecNumber>
        <ecNumber evidence="6">2.7.4.7</ecNumber>
    </recommendedName>
    <alternativeName>
        <fullName evidence="14">Hydroxymethylpyrimidine kinase</fullName>
    </alternativeName>
    <alternativeName>
        <fullName evidence="15">Hydroxymethylpyrimidine phosphate kinase</fullName>
    </alternativeName>
</protein>
<evidence type="ECO:0000256" key="11">
    <source>
        <dbReference type="ARBA" id="ARBA00022840"/>
    </source>
</evidence>
<dbReference type="GeneID" id="82852381"/>
<keyword evidence="9" id="KW-0547">Nucleotide-binding</keyword>
<dbReference type="Proteomes" id="UP000036168">
    <property type="component" value="Unassembled WGS sequence"/>
</dbReference>
<dbReference type="CDD" id="cd01169">
    <property type="entry name" value="HMPP_kinase"/>
    <property type="match status" value="1"/>
</dbReference>
<name>A0A0T6BNP8_9BACI</name>
<evidence type="ECO:0000313" key="21">
    <source>
        <dbReference type="Proteomes" id="UP000288675"/>
    </source>
</evidence>
<evidence type="ECO:0000313" key="19">
    <source>
        <dbReference type="EMBL" id="QAT64638.1"/>
    </source>
</evidence>
<dbReference type="GO" id="GO:0009228">
    <property type="term" value="P:thiamine biosynthetic process"/>
    <property type="evidence" value="ECO:0007669"/>
    <property type="project" value="UniProtKB-KW"/>
</dbReference>
<dbReference type="NCBIfam" id="TIGR00097">
    <property type="entry name" value="HMP-P_kinase"/>
    <property type="match status" value="1"/>
</dbReference>
<dbReference type="SUPFAM" id="SSF53613">
    <property type="entry name" value="Ribokinase-like"/>
    <property type="match status" value="1"/>
</dbReference>
<evidence type="ECO:0000256" key="8">
    <source>
        <dbReference type="ARBA" id="ARBA00022679"/>
    </source>
</evidence>
<comment type="pathway">
    <text evidence="3">Cofactor biosynthesis; thiamine diphosphate biosynthesis; 4-amino-2-methyl-5-diphosphomethylpyrimidine from 5-amino-1-(5-phospho-D-ribosyl)imidazole: step 3/3.</text>
</comment>
<proteinExistence type="inferred from homology"/>
<reference evidence="18 22" key="4">
    <citation type="submission" date="2023-03" db="EMBL/GenBank/DDBJ databases">
        <title>Agriculturally important microbes genome sequencing.</title>
        <authorList>
            <person name="Dunlap C."/>
        </authorList>
    </citation>
    <scope>NUCLEOTIDE SEQUENCE [LARGE SCALE GENOMIC DNA]</scope>
    <source>
        <strain evidence="18 22">CBP-3203</strain>
    </source>
</reference>
<evidence type="ECO:0000256" key="2">
    <source>
        <dbReference type="ARBA" id="ARBA00000565"/>
    </source>
</evidence>
<evidence type="ECO:0000313" key="18">
    <source>
        <dbReference type="EMBL" id="MEC0487537.1"/>
    </source>
</evidence>
<comment type="similarity">
    <text evidence="4">Belongs to the ThiD family.</text>
</comment>
<dbReference type="InterPro" id="IPR004399">
    <property type="entry name" value="HMP/HMP-P_kinase_dom"/>
</dbReference>